<dbReference type="EMBL" id="LLGC01000179">
    <property type="protein sequence ID" value="KQE03626.1"/>
    <property type="molecule type" value="Genomic_DNA"/>
</dbReference>
<organism evidence="1 2">
    <name type="scientific">Acinetobacter baumannii</name>
    <dbReference type="NCBI Taxonomy" id="470"/>
    <lineage>
        <taxon>Bacteria</taxon>
        <taxon>Pseudomonadati</taxon>
        <taxon>Pseudomonadota</taxon>
        <taxon>Gammaproteobacteria</taxon>
        <taxon>Moraxellales</taxon>
        <taxon>Moraxellaceae</taxon>
        <taxon>Acinetobacter</taxon>
        <taxon>Acinetobacter calcoaceticus/baumannii complex</taxon>
    </lineage>
</organism>
<dbReference type="RefSeq" id="WP_000128122.1">
    <property type="nucleotide sequence ID" value="NZ_CACSGJ010000056.1"/>
</dbReference>
<proteinExistence type="predicted"/>
<name>A0AAN6AJD9_ACIBA</name>
<accession>A0AAN6AJD9</accession>
<comment type="caution">
    <text evidence="1">The sequence shown here is derived from an EMBL/GenBank/DDBJ whole genome shotgun (WGS) entry which is preliminary data.</text>
</comment>
<reference evidence="1 2" key="1">
    <citation type="submission" date="2015-10" db="EMBL/GenBank/DDBJ databases">
        <title>The utility of whole genome sequencing in characterizing Acinetobacter epidemiology and analyzing hospital outbreaks.</title>
        <authorList>
            <person name="Ozer E.A."/>
            <person name="Fitzpatrick M.A."/>
            <person name="Hauser A.R."/>
        </authorList>
    </citation>
    <scope>NUCLEOTIDE SEQUENCE [LARGE SCALE GENOMIC DNA]</scope>
    <source>
        <strain evidence="1 2">ABBL072</strain>
    </source>
</reference>
<dbReference type="Proteomes" id="UP000051449">
    <property type="component" value="Unassembled WGS sequence"/>
</dbReference>
<evidence type="ECO:0000313" key="2">
    <source>
        <dbReference type="Proteomes" id="UP000051449"/>
    </source>
</evidence>
<gene>
    <name evidence="1" type="ORF">APD33_13505</name>
</gene>
<sequence length="163" mass="18290">MTAYTAQQIVKFLILEEAIQLYDEFHEASIRLLNEANATDTPLPEDAEPDEILALINSSNVDSIYDTIYAEIEGGEDEDAIERAETAREIIRTCGDLHDYIPTVNTSPELDVTTRAIELNGQWVCWDVDLDDEESEWMHTARLAKMDEATGKLVLIEGEDNAA</sequence>
<dbReference type="AlphaFoldDB" id="A0AAN6AJD9"/>
<evidence type="ECO:0000313" key="1">
    <source>
        <dbReference type="EMBL" id="KQE03626.1"/>
    </source>
</evidence>
<protein>
    <submittedName>
        <fullName evidence="1">Uncharacterized protein</fullName>
    </submittedName>
</protein>